<evidence type="ECO:0000259" key="7">
    <source>
        <dbReference type="Pfam" id="PF04542"/>
    </source>
</evidence>
<dbReference type="InterPro" id="IPR013325">
    <property type="entry name" value="RNA_pol_sigma_r2"/>
</dbReference>
<dbReference type="GO" id="GO:0006352">
    <property type="term" value="P:DNA-templated transcription initiation"/>
    <property type="evidence" value="ECO:0007669"/>
    <property type="project" value="InterPro"/>
</dbReference>
<keyword evidence="5 6" id="KW-0804">Transcription</keyword>
<reference evidence="9" key="1">
    <citation type="submission" date="2021-03" db="EMBL/GenBank/DDBJ databases">
        <title>The complete genome sequence of Acetobacter sp. TBRC 12339.</title>
        <authorList>
            <person name="Charoenyingcharoen P."/>
            <person name="Yukphan P."/>
        </authorList>
    </citation>
    <scope>NUCLEOTIDE SEQUENCE</scope>
    <source>
        <strain evidence="9">TBRC 12339</strain>
    </source>
</reference>
<accession>A0A939KQQ2</accession>
<evidence type="ECO:0000313" key="10">
    <source>
        <dbReference type="Proteomes" id="UP000664073"/>
    </source>
</evidence>
<comment type="similarity">
    <text evidence="1 6">Belongs to the sigma-70 factor family. ECF subfamily.</text>
</comment>
<gene>
    <name evidence="9" type="ORF">J2D77_11340</name>
</gene>
<dbReference type="Pfam" id="PF04542">
    <property type="entry name" value="Sigma70_r2"/>
    <property type="match status" value="1"/>
</dbReference>
<dbReference type="InterPro" id="IPR013324">
    <property type="entry name" value="RNA_pol_sigma_r3/r4-like"/>
</dbReference>
<evidence type="ECO:0000259" key="8">
    <source>
        <dbReference type="Pfam" id="PF08281"/>
    </source>
</evidence>
<dbReference type="PANTHER" id="PTHR43133">
    <property type="entry name" value="RNA POLYMERASE ECF-TYPE SIGMA FACTO"/>
    <property type="match status" value="1"/>
</dbReference>
<dbReference type="InterPro" id="IPR014284">
    <property type="entry name" value="RNA_pol_sigma-70_dom"/>
</dbReference>
<keyword evidence="3 6" id="KW-0731">Sigma factor</keyword>
<evidence type="ECO:0000256" key="2">
    <source>
        <dbReference type="ARBA" id="ARBA00023015"/>
    </source>
</evidence>
<name>A0A939KQQ2_9PROT</name>
<dbReference type="InterPro" id="IPR000838">
    <property type="entry name" value="RNA_pol_sigma70_ECF_CS"/>
</dbReference>
<sequence length="220" mass="25049">MAEQFPSYTIANQFVKYATPCGQQTRERPMADQVRRYSAASDEQLLEWSGSGDQDAFRLIVLRHGAYALRTAARFTDTLEAAEDIVQDAFVKAWTHARHFDPSRAQFTTWLYRIIVNLSLDQHRRAQTLRTTPLPADFDRADDSPIADRQIETREQRHALLQALHALPVRQQAALSLVYDEGLSGAETARRLGLSKKAVERLLARGRAFLRTRLKPDSSR</sequence>
<dbReference type="SUPFAM" id="SSF88946">
    <property type="entry name" value="Sigma2 domain of RNA polymerase sigma factors"/>
    <property type="match status" value="1"/>
</dbReference>
<dbReference type="EMBL" id="JAFVMH010000005">
    <property type="protein sequence ID" value="MBO1325749.1"/>
    <property type="molecule type" value="Genomic_DNA"/>
</dbReference>
<dbReference type="NCBIfam" id="TIGR02937">
    <property type="entry name" value="sigma70-ECF"/>
    <property type="match status" value="1"/>
</dbReference>
<dbReference type="InterPro" id="IPR039425">
    <property type="entry name" value="RNA_pol_sigma-70-like"/>
</dbReference>
<dbReference type="PROSITE" id="PS01063">
    <property type="entry name" value="SIGMA70_ECF"/>
    <property type="match status" value="1"/>
</dbReference>
<feature type="domain" description="RNA polymerase sigma factor 70 region 4 type 2" evidence="8">
    <location>
        <begin position="158"/>
        <end position="210"/>
    </location>
</feature>
<dbReference type="GO" id="GO:0016987">
    <property type="term" value="F:sigma factor activity"/>
    <property type="evidence" value="ECO:0007669"/>
    <property type="project" value="UniProtKB-KW"/>
</dbReference>
<dbReference type="PANTHER" id="PTHR43133:SF8">
    <property type="entry name" value="RNA POLYMERASE SIGMA FACTOR HI_1459-RELATED"/>
    <property type="match status" value="1"/>
</dbReference>
<comment type="caution">
    <text evidence="9">The sequence shown here is derived from an EMBL/GenBank/DDBJ whole genome shotgun (WGS) entry which is preliminary data.</text>
</comment>
<dbReference type="AlphaFoldDB" id="A0A939KQQ2"/>
<evidence type="ECO:0000256" key="1">
    <source>
        <dbReference type="ARBA" id="ARBA00010641"/>
    </source>
</evidence>
<dbReference type="InterPro" id="IPR007627">
    <property type="entry name" value="RNA_pol_sigma70_r2"/>
</dbReference>
<dbReference type="SUPFAM" id="SSF88659">
    <property type="entry name" value="Sigma3 and sigma4 domains of RNA polymerase sigma factors"/>
    <property type="match status" value="1"/>
</dbReference>
<dbReference type="Pfam" id="PF08281">
    <property type="entry name" value="Sigma70_r4_2"/>
    <property type="match status" value="1"/>
</dbReference>
<evidence type="ECO:0000256" key="5">
    <source>
        <dbReference type="ARBA" id="ARBA00023163"/>
    </source>
</evidence>
<dbReference type="InterPro" id="IPR013249">
    <property type="entry name" value="RNA_pol_sigma70_r4_t2"/>
</dbReference>
<evidence type="ECO:0000313" key="9">
    <source>
        <dbReference type="EMBL" id="MBO1325749.1"/>
    </source>
</evidence>
<protein>
    <recommendedName>
        <fullName evidence="6">RNA polymerase sigma factor</fullName>
    </recommendedName>
</protein>
<organism evidence="9 10">
    <name type="scientific">Acetobacter garciniae</name>
    <dbReference type="NCBI Taxonomy" id="2817435"/>
    <lineage>
        <taxon>Bacteria</taxon>
        <taxon>Pseudomonadati</taxon>
        <taxon>Pseudomonadota</taxon>
        <taxon>Alphaproteobacteria</taxon>
        <taxon>Acetobacterales</taxon>
        <taxon>Acetobacteraceae</taxon>
        <taxon>Acetobacter</taxon>
    </lineage>
</organism>
<evidence type="ECO:0000256" key="3">
    <source>
        <dbReference type="ARBA" id="ARBA00023082"/>
    </source>
</evidence>
<dbReference type="InterPro" id="IPR036388">
    <property type="entry name" value="WH-like_DNA-bd_sf"/>
</dbReference>
<keyword evidence="10" id="KW-1185">Reference proteome</keyword>
<dbReference type="Gene3D" id="1.10.1740.10">
    <property type="match status" value="1"/>
</dbReference>
<dbReference type="Proteomes" id="UP000664073">
    <property type="component" value="Unassembled WGS sequence"/>
</dbReference>
<feature type="domain" description="RNA polymerase sigma-70 region 2" evidence="7">
    <location>
        <begin position="61"/>
        <end position="127"/>
    </location>
</feature>
<dbReference type="Gene3D" id="1.10.10.10">
    <property type="entry name" value="Winged helix-like DNA-binding domain superfamily/Winged helix DNA-binding domain"/>
    <property type="match status" value="1"/>
</dbReference>
<dbReference type="CDD" id="cd06171">
    <property type="entry name" value="Sigma70_r4"/>
    <property type="match status" value="1"/>
</dbReference>
<keyword evidence="2 6" id="KW-0805">Transcription regulation</keyword>
<keyword evidence="4 6" id="KW-0238">DNA-binding</keyword>
<evidence type="ECO:0000256" key="6">
    <source>
        <dbReference type="RuleBase" id="RU000716"/>
    </source>
</evidence>
<proteinExistence type="inferred from homology"/>
<dbReference type="GO" id="GO:0003677">
    <property type="term" value="F:DNA binding"/>
    <property type="evidence" value="ECO:0007669"/>
    <property type="project" value="UniProtKB-KW"/>
</dbReference>
<evidence type="ECO:0000256" key="4">
    <source>
        <dbReference type="ARBA" id="ARBA00023125"/>
    </source>
</evidence>